<reference evidence="2 3" key="1">
    <citation type="journal article" date="2016" name="Nat. Commun.">
        <title>Thousands of microbial genomes shed light on interconnected biogeochemical processes in an aquifer system.</title>
        <authorList>
            <person name="Anantharaman K."/>
            <person name="Brown C.T."/>
            <person name="Hug L.A."/>
            <person name="Sharon I."/>
            <person name="Castelle C.J."/>
            <person name="Probst A.J."/>
            <person name="Thomas B.C."/>
            <person name="Singh A."/>
            <person name="Wilkins M.J."/>
            <person name="Karaoz U."/>
            <person name="Brodie E.L."/>
            <person name="Williams K.H."/>
            <person name="Hubbard S.S."/>
            <person name="Banfield J.F."/>
        </authorList>
    </citation>
    <scope>NUCLEOTIDE SEQUENCE [LARGE SCALE GENOMIC DNA]</scope>
</reference>
<keyword evidence="1" id="KW-0812">Transmembrane</keyword>
<accession>A0A1F4U2Y3</accession>
<protein>
    <submittedName>
        <fullName evidence="2">Uncharacterized protein</fullName>
    </submittedName>
</protein>
<name>A0A1F4U2Y3_UNCW3</name>
<organism evidence="2 3">
    <name type="scientific">candidate division WOR-3 bacterium RBG_13_43_14</name>
    <dbReference type="NCBI Taxonomy" id="1802590"/>
    <lineage>
        <taxon>Bacteria</taxon>
        <taxon>Bacteria division WOR-3</taxon>
    </lineage>
</organism>
<evidence type="ECO:0000256" key="1">
    <source>
        <dbReference type="SAM" id="Phobius"/>
    </source>
</evidence>
<keyword evidence="1" id="KW-1133">Transmembrane helix</keyword>
<dbReference type="EMBL" id="MEUM01000141">
    <property type="protein sequence ID" value="OGC39239.1"/>
    <property type="molecule type" value="Genomic_DNA"/>
</dbReference>
<feature type="transmembrane region" description="Helical" evidence="1">
    <location>
        <begin position="36"/>
        <end position="54"/>
    </location>
</feature>
<dbReference type="Proteomes" id="UP000177025">
    <property type="component" value="Unassembled WGS sequence"/>
</dbReference>
<evidence type="ECO:0000313" key="2">
    <source>
        <dbReference type="EMBL" id="OGC39239.1"/>
    </source>
</evidence>
<dbReference type="AlphaFoldDB" id="A0A1F4U2Y3"/>
<proteinExistence type="predicted"/>
<evidence type="ECO:0000313" key="3">
    <source>
        <dbReference type="Proteomes" id="UP000177025"/>
    </source>
</evidence>
<comment type="caution">
    <text evidence="2">The sequence shown here is derived from an EMBL/GenBank/DDBJ whole genome shotgun (WGS) entry which is preliminary data.</text>
</comment>
<keyword evidence="1" id="KW-0472">Membrane</keyword>
<sequence>MKKWETSDLRYVRTIQAFFRPVEIPAKKAQMQSRTASARFLLLKVILSITMCFGRKLAQFWHKKGGASFAPLVHNIEKENYLIKMTFWIFS</sequence>
<gene>
    <name evidence="2" type="ORF">A2Y85_08760</name>
</gene>